<reference evidence="6" key="1">
    <citation type="submission" date="2019-06" db="EMBL/GenBank/DDBJ databases">
        <title>Gordonia isolated from sludge of a wastewater treatment plant.</title>
        <authorList>
            <person name="Tamura T."/>
            <person name="Aoyama K."/>
            <person name="Kang Y."/>
            <person name="Saito S."/>
            <person name="Akiyama N."/>
            <person name="Yazawa K."/>
            <person name="Gonoi T."/>
            <person name="Mikami Y."/>
        </authorList>
    </citation>
    <scope>NUCLEOTIDE SEQUENCE [LARGE SCALE GENOMIC DNA]</scope>
    <source>
        <strain evidence="6">NBRC 107696</strain>
    </source>
</reference>
<feature type="short sequence motif" description="Histidine triad motif" evidence="2 3">
    <location>
        <begin position="100"/>
        <end position="104"/>
    </location>
</feature>
<proteinExistence type="predicted"/>
<keyword evidence="6" id="KW-1185">Reference proteome</keyword>
<gene>
    <name evidence="5" type="ORF">nbrc107696_26930</name>
</gene>
<dbReference type="GO" id="GO:0003824">
    <property type="term" value="F:catalytic activity"/>
    <property type="evidence" value="ECO:0007669"/>
    <property type="project" value="InterPro"/>
</dbReference>
<dbReference type="PROSITE" id="PS51084">
    <property type="entry name" value="HIT_2"/>
    <property type="match status" value="1"/>
</dbReference>
<feature type="active site" description="Tele-AMP-histidine intermediate" evidence="1">
    <location>
        <position position="102"/>
    </location>
</feature>
<dbReference type="SUPFAM" id="SSF54197">
    <property type="entry name" value="HIT-like"/>
    <property type="match status" value="1"/>
</dbReference>
<dbReference type="InterPro" id="IPR001310">
    <property type="entry name" value="Histidine_triad_HIT"/>
</dbReference>
<dbReference type="GO" id="GO:0009117">
    <property type="term" value="P:nucleotide metabolic process"/>
    <property type="evidence" value="ECO:0007669"/>
    <property type="project" value="TreeGrafter"/>
</dbReference>
<feature type="domain" description="HIT" evidence="4">
    <location>
        <begin position="7"/>
        <end position="115"/>
    </location>
</feature>
<dbReference type="Pfam" id="PF01230">
    <property type="entry name" value="HIT"/>
    <property type="match status" value="1"/>
</dbReference>
<organism evidence="5 6">
    <name type="scientific">Gordonia spumicola</name>
    <dbReference type="NCBI Taxonomy" id="589161"/>
    <lineage>
        <taxon>Bacteria</taxon>
        <taxon>Bacillati</taxon>
        <taxon>Actinomycetota</taxon>
        <taxon>Actinomycetes</taxon>
        <taxon>Mycobacteriales</taxon>
        <taxon>Gordoniaceae</taxon>
        <taxon>Gordonia</taxon>
    </lineage>
</organism>
<evidence type="ECO:0000259" key="4">
    <source>
        <dbReference type="PROSITE" id="PS51084"/>
    </source>
</evidence>
<sequence length="143" mass="15259">MSIDACVFCEIAADRSPAHIVYSDERVIAFLDRAPIARGHTLVIPRRHSSGLSDLDPSLGTPLFSAAQRIADAMKTPGFGADGVNLAVNDGRAAMQTVFHTHMHVVPRRSGDKLTFAKGLLTRRAGDLSAVAADLRELIGAAR</sequence>
<dbReference type="PANTHER" id="PTHR46648">
    <property type="entry name" value="HIT FAMILY PROTEIN 1"/>
    <property type="match status" value="1"/>
</dbReference>
<dbReference type="InterPro" id="IPR019808">
    <property type="entry name" value="Histidine_triad_CS"/>
</dbReference>
<dbReference type="PROSITE" id="PS00892">
    <property type="entry name" value="HIT_1"/>
    <property type="match status" value="1"/>
</dbReference>
<dbReference type="PRINTS" id="PR00332">
    <property type="entry name" value="HISTRIAD"/>
</dbReference>
<dbReference type="AlphaFoldDB" id="A0A7I9VA85"/>
<accession>A0A7I9VA85</accession>
<dbReference type="PANTHER" id="PTHR46648:SF1">
    <property type="entry name" value="ADENOSINE 5'-MONOPHOSPHORAMIDASE HNT1"/>
    <property type="match status" value="1"/>
</dbReference>
<evidence type="ECO:0000256" key="1">
    <source>
        <dbReference type="PIRSR" id="PIRSR601310-1"/>
    </source>
</evidence>
<dbReference type="EMBL" id="BJOV01000005">
    <property type="protein sequence ID" value="GEE02247.1"/>
    <property type="molecule type" value="Genomic_DNA"/>
</dbReference>
<protein>
    <submittedName>
        <fullName evidence="5">Hypothetical histidine triad (HIT) protein</fullName>
    </submittedName>
</protein>
<dbReference type="InterPro" id="IPR039384">
    <property type="entry name" value="HINT"/>
</dbReference>
<evidence type="ECO:0000313" key="5">
    <source>
        <dbReference type="EMBL" id="GEE02247.1"/>
    </source>
</evidence>
<evidence type="ECO:0000256" key="3">
    <source>
        <dbReference type="PROSITE-ProRule" id="PRU00464"/>
    </source>
</evidence>
<dbReference type="CDD" id="cd01277">
    <property type="entry name" value="HINT_subgroup"/>
    <property type="match status" value="1"/>
</dbReference>
<evidence type="ECO:0000256" key="2">
    <source>
        <dbReference type="PIRSR" id="PIRSR601310-3"/>
    </source>
</evidence>
<dbReference type="Proteomes" id="UP000444960">
    <property type="component" value="Unassembled WGS sequence"/>
</dbReference>
<comment type="caution">
    <text evidence="5">The sequence shown here is derived from an EMBL/GenBank/DDBJ whole genome shotgun (WGS) entry which is preliminary data.</text>
</comment>
<dbReference type="InterPro" id="IPR036265">
    <property type="entry name" value="HIT-like_sf"/>
</dbReference>
<dbReference type="Gene3D" id="3.30.428.10">
    <property type="entry name" value="HIT-like"/>
    <property type="match status" value="1"/>
</dbReference>
<name>A0A7I9VA85_9ACTN</name>
<dbReference type="InterPro" id="IPR011146">
    <property type="entry name" value="HIT-like"/>
</dbReference>
<evidence type="ECO:0000313" key="6">
    <source>
        <dbReference type="Proteomes" id="UP000444960"/>
    </source>
</evidence>